<evidence type="ECO:0000256" key="6">
    <source>
        <dbReference type="PROSITE-ProRule" id="PRU00169"/>
    </source>
</evidence>
<gene>
    <name evidence="10" type="ORF">CHT98_06680</name>
</gene>
<evidence type="ECO:0000313" key="11">
    <source>
        <dbReference type="Proteomes" id="UP000215367"/>
    </source>
</evidence>
<dbReference type="CDD" id="cd17574">
    <property type="entry name" value="REC_OmpR"/>
    <property type="match status" value="1"/>
</dbReference>
<dbReference type="EMBL" id="NOWT01000004">
    <property type="protein sequence ID" value="OYD85096.1"/>
    <property type="molecule type" value="Genomic_DNA"/>
</dbReference>
<keyword evidence="10" id="KW-0614">Plasmid</keyword>
<feature type="domain" description="OmpR/PhoB-type" evidence="9">
    <location>
        <begin position="159"/>
        <end position="264"/>
    </location>
</feature>
<proteinExistence type="predicted"/>
<evidence type="ECO:0000313" key="10">
    <source>
        <dbReference type="EMBL" id="OYD85096.1"/>
    </source>
</evidence>
<accession>A0A235HHB9</accession>
<evidence type="ECO:0000256" key="2">
    <source>
        <dbReference type="ARBA" id="ARBA00023012"/>
    </source>
</evidence>
<evidence type="ECO:0000256" key="4">
    <source>
        <dbReference type="ARBA" id="ARBA00023125"/>
    </source>
</evidence>
<keyword evidence="3" id="KW-0805">Transcription regulation</keyword>
<organism evidence="10 11">
    <name type="scientific">Azospirillum brasilense</name>
    <dbReference type="NCBI Taxonomy" id="192"/>
    <lineage>
        <taxon>Bacteria</taxon>
        <taxon>Pseudomonadati</taxon>
        <taxon>Pseudomonadota</taxon>
        <taxon>Alphaproteobacteria</taxon>
        <taxon>Rhodospirillales</taxon>
        <taxon>Azospirillaceae</taxon>
        <taxon>Azospirillum</taxon>
    </lineage>
</organism>
<keyword evidence="2" id="KW-0902">Two-component regulatory system</keyword>
<dbReference type="SUPFAM" id="SSF52172">
    <property type="entry name" value="CheY-like"/>
    <property type="match status" value="1"/>
</dbReference>
<dbReference type="GO" id="GO:0006355">
    <property type="term" value="P:regulation of DNA-templated transcription"/>
    <property type="evidence" value="ECO:0007669"/>
    <property type="project" value="InterPro"/>
</dbReference>
<evidence type="ECO:0000259" key="9">
    <source>
        <dbReference type="PROSITE" id="PS51755"/>
    </source>
</evidence>
<dbReference type="PANTHER" id="PTHR48111">
    <property type="entry name" value="REGULATOR OF RPOS"/>
    <property type="match status" value="1"/>
</dbReference>
<keyword evidence="1 6" id="KW-0597">Phosphoprotein</keyword>
<dbReference type="Gene3D" id="1.10.10.10">
    <property type="entry name" value="Winged helix-like DNA-binding domain superfamily/Winged helix DNA-binding domain"/>
    <property type="match status" value="1"/>
</dbReference>
<dbReference type="GO" id="GO:0000976">
    <property type="term" value="F:transcription cis-regulatory region binding"/>
    <property type="evidence" value="ECO:0007669"/>
    <property type="project" value="TreeGrafter"/>
</dbReference>
<dbReference type="SMART" id="SM00862">
    <property type="entry name" value="Trans_reg_C"/>
    <property type="match status" value="1"/>
</dbReference>
<evidence type="ECO:0000256" key="7">
    <source>
        <dbReference type="PROSITE-ProRule" id="PRU01091"/>
    </source>
</evidence>
<feature type="domain" description="Response regulatory" evidence="8">
    <location>
        <begin position="29"/>
        <end position="144"/>
    </location>
</feature>
<evidence type="ECO:0000259" key="8">
    <source>
        <dbReference type="PROSITE" id="PS50110"/>
    </source>
</evidence>
<dbReference type="GO" id="GO:0000156">
    <property type="term" value="F:phosphorelay response regulator activity"/>
    <property type="evidence" value="ECO:0007669"/>
    <property type="project" value="TreeGrafter"/>
</dbReference>
<dbReference type="InterPro" id="IPR011006">
    <property type="entry name" value="CheY-like_superfamily"/>
</dbReference>
<keyword evidence="5" id="KW-0804">Transcription</keyword>
<dbReference type="InterPro" id="IPR036388">
    <property type="entry name" value="WH-like_DNA-bd_sf"/>
</dbReference>
<geneLocation type="plasmid" evidence="10">
    <name>unnamed</name>
</geneLocation>
<feature type="DNA-binding region" description="OmpR/PhoB-type" evidence="7">
    <location>
        <begin position="159"/>
        <end position="264"/>
    </location>
</feature>
<feature type="modified residue" description="4-aspartylphosphate" evidence="6">
    <location>
        <position position="79"/>
    </location>
</feature>
<evidence type="ECO:0000256" key="5">
    <source>
        <dbReference type="ARBA" id="ARBA00023163"/>
    </source>
</evidence>
<dbReference type="InterPro" id="IPR039420">
    <property type="entry name" value="WalR-like"/>
</dbReference>
<sequence length="287" mass="31668">MSQMSINDASLNSLPKAGMSAMTEAAVARVALVDDDDLFRESLSLNLADEGYEVITFDRGEPALDFFAEGGSVDIVLLDWRMPKMDGIDVLRQMRSRGIDLPVIFLTVLSDQIYEEAALAGGALDFVEKSRSLSILLKRMRLIVDGSKGTPEEAEGPKESVYALGNLDLRLDNSRALWNGKRIDLTLTEFNIVKLMATRPEEDVSYREIYDLVHGKGFLAGYGPSGYRANVRAFIKRIRQKFRVVDAEFDCIENYPGFGYRWGNGTGGAGRTRDDDADVMADGAAAD</sequence>
<dbReference type="SUPFAM" id="SSF46894">
    <property type="entry name" value="C-terminal effector domain of the bipartite response regulators"/>
    <property type="match status" value="1"/>
</dbReference>
<keyword evidence="4 7" id="KW-0238">DNA-binding</keyword>
<dbReference type="PROSITE" id="PS51755">
    <property type="entry name" value="OMPR_PHOB"/>
    <property type="match status" value="1"/>
</dbReference>
<dbReference type="Proteomes" id="UP000215367">
    <property type="component" value="Unassembled WGS sequence"/>
</dbReference>
<dbReference type="InterPro" id="IPR001789">
    <property type="entry name" value="Sig_transdc_resp-reg_receiver"/>
</dbReference>
<dbReference type="GO" id="GO:0032993">
    <property type="term" value="C:protein-DNA complex"/>
    <property type="evidence" value="ECO:0007669"/>
    <property type="project" value="TreeGrafter"/>
</dbReference>
<protein>
    <submittedName>
        <fullName evidence="10">DNA-binding response regulator</fullName>
    </submittedName>
</protein>
<dbReference type="Pfam" id="PF00072">
    <property type="entry name" value="Response_reg"/>
    <property type="match status" value="1"/>
</dbReference>
<reference evidence="10 11" key="1">
    <citation type="submission" date="2017-07" db="EMBL/GenBank/DDBJ databases">
        <title>Whole genome sequence of Azospirillum brasilense 2A1, a potential biofertilizer strain.</title>
        <authorList>
            <person name="Fontana C.A."/>
            <person name="Toffoli L.M."/>
            <person name="Salazar S.M."/>
            <person name="Puglisi E."/>
            <person name="Pedraza R."/>
            <person name="Bassi D."/>
            <person name="Cocconcelli P.S."/>
        </authorList>
    </citation>
    <scope>NUCLEOTIDE SEQUENCE [LARGE SCALE GENOMIC DNA]</scope>
    <source>
        <strain evidence="10 11">2A1</strain>
        <plasmid evidence="10">unnamed</plasmid>
    </source>
</reference>
<evidence type="ECO:0000256" key="3">
    <source>
        <dbReference type="ARBA" id="ARBA00023015"/>
    </source>
</evidence>
<dbReference type="InterPro" id="IPR016032">
    <property type="entry name" value="Sig_transdc_resp-reg_C-effctor"/>
</dbReference>
<dbReference type="InterPro" id="IPR001867">
    <property type="entry name" value="OmpR/PhoB-type_DNA-bd"/>
</dbReference>
<dbReference type="GO" id="GO:0005829">
    <property type="term" value="C:cytosol"/>
    <property type="evidence" value="ECO:0007669"/>
    <property type="project" value="TreeGrafter"/>
</dbReference>
<comment type="caution">
    <text evidence="10">The sequence shown here is derived from an EMBL/GenBank/DDBJ whole genome shotgun (WGS) entry which is preliminary data.</text>
</comment>
<dbReference type="PANTHER" id="PTHR48111:SF1">
    <property type="entry name" value="TWO-COMPONENT RESPONSE REGULATOR ORR33"/>
    <property type="match status" value="1"/>
</dbReference>
<evidence type="ECO:0000256" key="1">
    <source>
        <dbReference type="ARBA" id="ARBA00022553"/>
    </source>
</evidence>
<dbReference type="Pfam" id="PF00486">
    <property type="entry name" value="Trans_reg_C"/>
    <property type="match status" value="1"/>
</dbReference>
<dbReference type="PROSITE" id="PS50110">
    <property type="entry name" value="RESPONSE_REGULATORY"/>
    <property type="match status" value="1"/>
</dbReference>
<name>A0A235HHB9_AZOBR</name>
<dbReference type="Gene3D" id="3.40.50.2300">
    <property type="match status" value="1"/>
</dbReference>
<dbReference type="AlphaFoldDB" id="A0A235HHB9"/>
<dbReference type="SMART" id="SM00448">
    <property type="entry name" value="REC"/>
    <property type="match status" value="1"/>
</dbReference>
<dbReference type="CDD" id="cd00383">
    <property type="entry name" value="trans_reg_C"/>
    <property type="match status" value="1"/>
</dbReference>